<evidence type="ECO:0008006" key="4">
    <source>
        <dbReference type="Google" id="ProtNLM"/>
    </source>
</evidence>
<dbReference type="GO" id="GO:0030286">
    <property type="term" value="C:dynein complex"/>
    <property type="evidence" value="ECO:0007669"/>
    <property type="project" value="InterPro"/>
</dbReference>
<evidence type="ECO:0000256" key="1">
    <source>
        <dbReference type="SAM" id="MobiDB-lite"/>
    </source>
</evidence>
<proteinExistence type="predicted"/>
<dbReference type="CDD" id="cd21454">
    <property type="entry name" value="DLC-like_TAL"/>
    <property type="match status" value="1"/>
</dbReference>
<feature type="region of interest" description="Disordered" evidence="1">
    <location>
        <begin position="1"/>
        <end position="20"/>
    </location>
</feature>
<keyword evidence="3" id="KW-1185">Reference proteome</keyword>
<protein>
    <recommendedName>
        <fullName evidence="4">Dynein light chain</fullName>
    </recommendedName>
</protein>
<dbReference type="AlphaFoldDB" id="A0A448WJ46"/>
<feature type="compositionally biased region" description="Polar residues" evidence="1">
    <location>
        <begin position="1"/>
        <end position="10"/>
    </location>
</feature>
<organism evidence="2 3">
    <name type="scientific">Protopolystoma xenopodis</name>
    <dbReference type="NCBI Taxonomy" id="117903"/>
    <lineage>
        <taxon>Eukaryota</taxon>
        <taxon>Metazoa</taxon>
        <taxon>Spiralia</taxon>
        <taxon>Lophotrochozoa</taxon>
        <taxon>Platyhelminthes</taxon>
        <taxon>Monogenea</taxon>
        <taxon>Polyopisthocotylea</taxon>
        <taxon>Polystomatidea</taxon>
        <taxon>Polystomatidae</taxon>
        <taxon>Protopolystoma</taxon>
    </lineage>
</organism>
<dbReference type="Proteomes" id="UP000784294">
    <property type="component" value="Unassembled WGS sequence"/>
</dbReference>
<dbReference type="OrthoDB" id="6222374at2759"/>
<reference evidence="2" key="1">
    <citation type="submission" date="2018-11" db="EMBL/GenBank/DDBJ databases">
        <authorList>
            <consortium name="Pathogen Informatics"/>
        </authorList>
    </citation>
    <scope>NUCLEOTIDE SEQUENCE</scope>
</reference>
<dbReference type="InterPro" id="IPR001372">
    <property type="entry name" value="Dynein_light_chain_typ-1/2"/>
</dbReference>
<evidence type="ECO:0000313" key="3">
    <source>
        <dbReference type="Proteomes" id="UP000784294"/>
    </source>
</evidence>
<dbReference type="Gene3D" id="3.30.740.10">
    <property type="entry name" value="Protein Inhibitor Of Neuronal Nitric Oxide Synthase"/>
    <property type="match status" value="1"/>
</dbReference>
<dbReference type="SUPFAM" id="SSF54648">
    <property type="entry name" value="DLC"/>
    <property type="match status" value="1"/>
</dbReference>
<gene>
    <name evidence="2" type="ORF">PXEA_LOCUS6458</name>
</gene>
<accession>A0A448WJ46</accession>
<dbReference type="Pfam" id="PF01221">
    <property type="entry name" value="Dynein_light"/>
    <property type="match status" value="1"/>
</dbReference>
<comment type="caution">
    <text evidence="2">The sequence shown here is derived from an EMBL/GenBank/DDBJ whole genome shotgun (WGS) entry which is preliminary data.</text>
</comment>
<dbReference type="InterPro" id="IPR037177">
    <property type="entry name" value="DLC_sf"/>
</dbReference>
<evidence type="ECO:0000313" key="2">
    <source>
        <dbReference type="EMBL" id="VEL13018.1"/>
    </source>
</evidence>
<dbReference type="SMART" id="SM01375">
    <property type="entry name" value="Dynein_light"/>
    <property type="match status" value="1"/>
</dbReference>
<name>A0A448WJ46_9PLAT</name>
<dbReference type="GO" id="GO:0007017">
    <property type="term" value="P:microtubule-based process"/>
    <property type="evidence" value="ECO:0007669"/>
    <property type="project" value="InterPro"/>
</dbReference>
<sequence length="155" mass="18083">MSQTNKSRTPVHQEESQSKKVGATLLSGTFNCNQKSYPYIQSHRIYRTETFGQHSAPIRGLGSDVIVISANMALEDQIDISDEARRLIQPDQSSRVEERRLTGDLKRYLDTKYGRMWHVVVLNGSYWMNYSHEPQYSFQFRIGRYVILCWRTPAY</sequence>
<dbReference type="EMBL" id="CAAALY010016547">
    <property type="protein sequence ID" value="VEL13018.1"/>
    <property type="molecule type" value="Genomic_DNA"/>
</dbReference>